<dbReference type="PRINTS" id="PR00834">
    <property type="entry name" value="PROTEASES2C"/>
</dbReference>
<dbReference type="Gene3D" id="2.30.42.10">
    <property type="match status" value="1"/>
</dbReference>
<accession>A0A2I0QQZ2</accession>
<protein>
    <submittedName>
        <fullName evidence="8">Peptidase S1</fullName>
    </submittedName>
</protein>
<dbReference type="SUPFAM" id="SSF50494">
    <property type="entry name" value="Trypsin-like serine proteases"/>
    <property type="match status" value="1"/>
</dbReference>
<evidence type="ECO:0000256" key="5">
    <source>
        <dbReference type="SAM" id="MobiDB-lite"/>
    </source>
</evidence>
<keyword evidence="4" id="KW-0720">Serine protease</keyword>
<dbReference type="Proteomes" id="UP000243524">
    <property type="component" value="Unassembled WGS sequence"/>
</dbReference>
<dbReference type="GO" id="GO:0004252">
    <property type="term" value="F:serine-type endopeptidase activity"/>
    <property type="evidence" value="ECO:0007669"/>
    <property type="project" value="InterPro"/>
</dbReference>
<keyword evidence="6" id="KW-0472">Membrane</keyword>
<keyword evidence="9" id="KW-1185">Reference proteome</keyword>
<organism evidence="8 9">
    <name type="scientific">Halalkalibacillus sediminis</name>
    <dbReference type="NCBI Taxonomy" id="2018042"/>
    <lineage>
        <taxon>Bacteria</taxon>
        <taxon>Bacillati</taxon>
        <taxon>Bacillota</taxon>
        <taxon>Bacilli</taxon>
        <taxon>Bacillales</taxon>
        <taxon>Bacillaceae</taxon>
        <taxon>Halalkalibacillus</taxon>
    </lineage>
</organism>
<evidence type="ECO:0000313" key="9">
    <source>
        <dbReference type="Proteomes" id="UP000243524"/>
    </source>
</evidence>
<dbReference type="SUPFAM" id="SSF50156">
    <property type="entry name" value="PDZ domain-like"/>
    <property type="match status" value="1"/>
</dbReference>
<dbReference type="RefSeq" id="WP_101332507.1">
    <property type="nucleotide sequence ID" value="NZ_PJNH01000004.1"/>
</dbReference>
<reference evidence="8 9" key="1">
    <citation type="submission" date="2017-06" db="EMBL/GenBank/DDBJ databases">
        <title>the draft geome sequence of Illustriluteabacillus marina B3227.</title>
        <authorList>
            <person name="He R.-H."/>
            <person name="Du Z.-J."/>
        </authorList>
    </citation>
    <scope>NUCLEOTIDE SEQUENCE [LARGE SCALE GENOMIC DNA]</scope>
    <source>
        <strain evidence="8 9">B3227</strain>
    </source>
</reference>
<evidence type="ECO:0000259" key="7">
    <source>
        <dbReference type="PROSITE" id="PS50106"/>
    </source>
</evidence>
<feature type="domain" description="PDZ" evidence="7">
    <location>
        <begin position="261"/>
        <end position="337"/>
    </location>
</feature>
<dbReference type="PANTHER" id="PTHR43343">
    <property type="entry name" value="PEPTIDASE S12"/>
    <property type="match status" value="1"/>
</dbReference>
<sequence length="375" mass="39792">MKNTIKMLSASIIGGVISVGILMPWMDGENQTSTNEQVSGDEIQENIQEINEDGLPDVVEEASKSVVGVTNIQEGKQGFSQNSGENSKKAGTGSGVIFNKTDERTQIITNHHVIEGASEIEVTLHNGDKVKAELVGSDALTDTAVLSISSEHDVKAIEMGDSDELRPGEKVLAIGNPLGLDLAGTVTEGIVSAVDRTIPVNTSAGQWDLDVIQTDAAISPGNSGGALINTEGELIGINSLKMAANNAEGLGFAIPSNDFAQIVEEIIENGHVERPYLGVGLQSLNDIPQFYLERSNVEVEDGLLIANVEEGSAADQAGLEVEDIITEIDGEPVEKLSSLSKYMYNNLEPGDSATLTIVRDNQELQVEVTLQAKDK</sequence>
<dbReference type="Pfam" id="PF13365">
    <property type="entry name" value="Trypsin_2"/>
    <property type="match status" value="1"/>
</dbReference>
<comment type="caution">
    <text evidence="8">The sequence shown here is derived from an EMBL/GenBank/DDBJ whole genome shotgun (WGS) entry which is preliminary data.</text>
</comment>
<evidence type="ECO:0000313" key="8">
    <source>
        <dbReference type="EMBL" id="PKR76757.1"/>
    </source>
</evidence>
<dbReference type="PANTHER" id="PTHR43343:SF3">
    <property type="entry name" value="PROTEASE DO-LIKE 8, CHLOROPLASTIC"/>
    <property type="match status" value="1"/>
</dbReference>
<keyword evidence="6" id="KW-1133">Transmembrane helix</keyword>
<feature type="region of interest" description="Disordered" evidence="5">
    <location>
        <begin position="75"/>
        <end position="95"/>
    </location>
</feature>
<dbReference type="InterPro" id="IPR001478">
    <property type="entry name" value="PDZ"/>
</dbReference>
<dbReference type="InterPro" id="IPR009003">
    <property type="entry name" value="Peptidase_S1_PA"/>
</dbReference>
<evidence type="ECO:0000256" key="2">
    <source>
        <dbReference type="ARBA" id="ARBA00022670"/>
    </source>
</evidence>
<gene>
    <name evidence="8" type="ORF">CEY16_13130</name>
</gene>
<dbReference type="InterPro" id="IPR043504">
    <property type="entry name" value="Peptidase_S1_PA_chymotrypsin"/>
</dbReference>
<feature type="transmembrane region" description="Helical" evidence="6">
    <location>
        <begin position="7"/>
        <end position="26"/>
    </location>
</feature>
<dbReference type="GO" id="GO:0006508">
    <property type="term" value="P:proteolysis"/>
    <property type="evidence" value="ECO:0007669"/>
    <property type="project" value="UniProtKB-KW"/>
</dbReference>
<evidence type="ECO:0000256" key="1">
    <source>
        <dbReference type="ARBA" id="ARBA00010541"/>
    </source>
</evidence>
<dbReference type="InterPro" id="IPR001940">
    <property type="entry name" value="Peptidase_S1C"/>
</dbReference>
<dbReference type="PROSITE" id="PS50106">
    <property type="entry name" value="PDZ"/>
    <property type="match status" value="1"/>
</dbReference>
<evidence type="ECO:0000256" key="6">
    <source>
        <dbReference type="SAM" id="Phobius"/>
    </source>
</evidence>
<dbReference type="AlphaFoldDB" id="A0A2I0QQZ2"/>
<dbReference type="Gene3D" id="2.40.10.10">
    <property type="entry name" value="Trypsin-like serine proteases"/>
    <property type="match status" value="2"/>
</dbReference>
<comment type="similarity">
    <text evidence="1">Belongs to the peptidase S1C family.</text>
</comment>
<evidence type="ECO:0000256" key="4">
    <source>
        <dbReference type="ARBA" id="ARBA00022825"/>
    </source>
</evidence>
<keyword evidence="6" id="KW-0812">Transmembrane</keyword>
<keyword evidence="3" id="KW-0378">Hydrolase</keyword>
<evidence type="ECO:0000256" key="3">
    <source>
        <dbReference type="ARBA" id="ARBA00022801"/>
    </source>
</evidence>
<dbReference type="Pfam" id="PF13180">
    <property type="entry name" value="PDZ_2"/>
    <property type="match status" value="1"/>
</dbReference>
<dbReference type="InterPro" id="IPR051201">
    <property type="entry name" value="Chloro_Bact_Ser_Proteases"/>
</dbReference>
<dbReference type="SMART" id="SM00228">
    <property type="entry name" value="PDZ"/>
    <property type="match status" value="1"/>
</dbReference>
<name>A0A2I0QQZ2_9BACI</name>
<keyword evidence="2" id="KW-0645">Protease</keyword>
<dbReference type="EMBL" id="PJNH01000004">
    <property type="protein sequence ID" value="PKR76757.1"/>
    <property type="molecule type" value="Genomic_DNA"/>
</dbReference>
<dbReference type="InterPro" id="IPR036034">
    <property type="entry name" value="PDZ_sf"/>
</dbReference>
<feature type="compositionally biased region" description="Polar residues" evidence="5">
    <location>
        <begin position="75"/>
        <end position="85"/>
    </location>
</feature>
<dbReference type="OrthoDB" id="9758917at2"/>
<proteinExistence type="inferred from homology"/>